<evidence type="ECO:0000256" key="12">
    <source>
        <dbReference type="PIRSR" id="PIRSR005461-1"/>
    </source>
</evidence>
<feature type="binding site" evidence="11">
    <location>
        <position position="95"/>
    </location>
    <ligand>
        <name>S-adenosyl-L-methionine</name>
        <dbReference type="ChEBI" id="CHEBI:59789"/>
    </ligand>
</feature>
<comment type="subcellular location">
    <subcellularLocation>
        <location evidence="11">Cytoplasm</location>
    </subcellularLocation>
</comment>
<dbReference type="STRING" id="437022.CC99x_01480"/>
<reference evidence="15" key="2">
    <citation type="journal article" date="2016" name="Genome Announc.">
        <title>Draft Genome Sequences of Two Novel Amoeba-Resistant Intranuclear Bacteria, 'Candidatus Berkiella cookevillensis' and 'Candidatus Berkiella aquae'.</title>
        <authorList>
            <person name="Mehari Y.T."/>
            <person name="Arivett B.A."/>
            <person name="Farone A.L."/>
            <person name="Gunderson J.H."/>
            <person name="Farone M.B."/>
        </authorList>
    </citation>
    <scope>NUCLEOTIDE SEQUENCE</scope>
    <source>
        <strain evidence="15">CC99</strain>
    </source>
</reference>
<evidence type="ECO:0000313" key="15">
    <source>
        <dbReference type="EMBL" id="MCS5707829.1"/>
    </source>
</evidence>
<dbReference type="PANTHER" id="PTHR10920">
    <property type="entry name" value="RIBOSOMAL RNA METHYLTRANSFERASE"/>
    <property type="match status" value="1"/>
</dbReference>
<comment type="similarity">
    <text evidence="11">Belongs to the class I-like SAM-binding methyltransferase superfamily. RNA methyltransferase RlmE family.</text>
</comment>
<evidence type="ECO:0000256" key="10">
    <source>
        <dbReference type="ARBA" id="ARBA00048970"/>
    </source>
</evidence>
<dbReference type="GO" id="GO:0005737">
    <property type="term" value="C:cytoplasm"/>
    <property type="evidence" value="ECO:0007669"/>
    <property type="project" value="UniProtKB-SubCell"/>
</dbReference>
<dbReference type="Pfam" id="PF01728">
    <property type="entry name" value="FtsJ"/>
    <property type="match status" value="1"/>
</dbReference>
<comment type="catalytic activity">
    <reaction evidence="10 11">
        <text>uridine(2552) in 23S rRNA + S-adenosyl-L-methionine = 2'-O-methyluridine(2552) in 23S rRNA + S-adenosyl-L-homocysteine + H(+)</text>
        <dbReference type="Rhea" id="RHEA:42720"/>
        <dbReference type="Rhea" id="RHEA-COMP:10202"/>
        <dbReference type="Rhea" id="RHEA-COMP:10203"/>
        <dbReference type="ChEBI" id="CHEBI:15378"/>
        <dbReference type="ChEBI" id="CHEBI:57856"/>
        <dbReference type="ChEBI" id="CHEBI:59789"/>
        <dbReference type="ChEBI" id="CHEBI:65315"/>
        <dbReference type="ChEBI" id="CHEBI:74478"/>
        <dbReference type="EC" id="2.1.1.166"/>
    </reaction>
</comment>
<evidence type="ECO:0000313" key="14">
    <source>
        <dbReference type="EMBL" id="KRG18593.1"/>
    </source>
</evidence>
<feature type="domain" description="Ribosomal RNA methyltransferase FtsJ" evidence="13">
    <location>
        <begin position="27"/>
        <end position="203"/>
    </location>
</feature>
<dbReference type="Gene3D" id="3.40.50.150">
    <property type="entry name" value="Vaccinia Virus protein VP39"/>
    <property type="match status" value="1"/>
</dbReference>
<dbReference type="OrthoDB" id="9790080at2"/>
<evidence type="ECO:0000313" key="16">
    <source>
        <dbReference type="Proteomes" id="UP000051494"/>
    </source>
</evidence>
<dbReference type="EC" id="2.1.1.166" evidence="6 11"/>
<dbReference type="InterPro" id="IPR015507">
    <property type="entry name" value="rRNA-MeTfrase_E"/>
</dbReference>
<evidence type="ECO:0000259" key="13">
    <source>
        <dbReference type="Pfam" id="PF01728"/>
    </source>
</evidence>
<evidence type="ECO:0000256" key="3">
    <source>
        <dbReference type="ARBA" id="ARBA00022679"/>
    </source>
</evidence>
<evidence type="ECO:0000256" key="7">
    <source>
        <dbReference type="ARBA" id="ARBA00041129"/>
    </source>
</evidence>
<dbReference type="Proteomes" id="UP000051494">
    <property type="component" value="Unassembled WGS sequence"/>
</dbReference>
<keyword evidence="1 11" id="KW-0698">rRNA processing</keyword>
<dbReference type="AlphaFoldDB" id="A0A0Q9YQA5"/>
<dbReference type="InterPro" id="IPR002877">
    <property type="entry name" value="RNA_MeTrfase_FtsJ_dom"/>
</dbReference>
<dbReference type="InterPro" id="IPR050082">
    <property type="entry name" value="RNA_methyltr_RlmE"/>
</dbReference>
<proteinExistence type="inferred from homology"/>
<evidence type="ECO:0000256" key="6">
    <source>
        <dbReference type="ARBA" id="ARBA00038861"/>
    </source>
</evidence>
<dbReference type="EMBL" id="LKHV01000006">
    <property type="protein sequence ID" value="KRG18593.1"/>
    <property type="molecule type" value="Genomic_DNA"/>
</dbReference>
<protein>
    <recommendedName>
        <fullName evidence="7 11">Ribosomal RNA large subunit methyltransferase E</fullName>
        <ecNumber evidence="6 11">2.1.1.166</ecNumber>
    </recommendedName>
    <alternativeName>
        <fullName evidence="9 11">23S rRNA Um2552 methyltransferase</fullName>
    </alternativeName>
    <alternativeName>
        <fullName evidence="8 11">rRNA (uridine-2'-O-)-methyltransferase</fullName>
    </alternativeName>
</protein>
<dbReference type="HAMAP" id="MF_01547">
    <property type="entry name" value="RNA_methyltr_E"/>
    <property type="match status" value="1"/>
</dbReference>
<accession>A0A0Q9YQA5</accession>
<feature type="binding site" evidence="11">
    <location>
        <position position="61"/>
    </location>
    <ligand>
        <name>S-adenosyl-L-methionine</name>
        <dbReference type="ChEBI" id="CHEBI:59789"/>
    </ligand>
</feature>
<name>A0A0Q9YQA5_9GAMM</name>
<keyword evidence="4 11" id="KW-0949">S-adenosyl-L-methionine</keyword>
<evidence type="ECO:0000256" key="1">
    <source>
        <dbReference type="ARBA" id="ARBA00022552"/>
    </source>
</evidence>
<evidence type="ECO:0000256" key="9">
    <source>
        <dbReference type="ARBA" id="ARBA00042745"/>
    </source>
</evidence>
<dbReference type="PATRIC" id="fig|1590042.3.peg.1504"/>
<dbReference type="RefSeq" id="WP_057624574.1">
    <property type="nucleotide sequence ID" value="NZ_LKHV02000001.1"/>
</dbReference>
<evidence type="ECO:0000256" key="11">
    <source>
        <dbReference type="HAMAP-Rule" id="MF_01547"/>
    </source>
</evidence>
<feature type="active site" description="Proton acceptor" evidence="11 12">
    <location>
        <position position="160"/>
    </location>
</feature>
<dbReference type="GO" id="GO:0008650">
    <property type="term" value="F:rRNA (uridine-2'-O-)-methyltransferase activity"/>
    <property type="evidence" value="ECO:0007669"/>
    <property type="project" value="UniProtKB-UniRule"/>
</dbReference>
<reference evidence="15" key="3">
    <citation type="submission" date="2021-06" db="EMBL/GenBank/DDBJ databases">
        <title>Genomic Description and Analysis of Intracellular Bacteria, Candidatus Berkiella cookevillensis and Candidatus Berkiella aquae.</title>
        <authorList>
            <person name="Kidane D.T."/>
            <person name="Mehari Y.T."/>
            <person name="Rice F.C."/>
            <person name="Arivett B.A."/>
            <person name="Farone A.L."/>
            <person name="Berk S.G."/>
            <person name="Farone M.B."/>
        </authorList>
    </citation>
    <scope>NUCLEOTIDE SEQUENCE</scope>
    <source>
        <strain evidence="15">CC99</strain>
    </source>
</reference>
<reference evidence="14" key="1">
    <citation type="submission" date="2015-09" db="EMBL/GenBank/DDBJ databases">
        <title>Draft Genome Sequences of Two Novel Amoeba-resistant Intranuclear Bacteria, Candidatus Berkiella cookevillensis and Candidatus Berkiella aquae.</title>
        <authorList>
            <person name="Mehari Y.T."/>
            <person name="Arivett B.A."/>
            <person name="Farone A.L."/>
            <person name="Gunderson J.H."/>
            <person name="Farone M.B."/>
        </authorList>
    </citation>
    <scope>NUCLEOTIDE SEQUENCE [LARGE SCALE GENOMIC DNA]</scope>
    <source>
        <strain evidence="14">CC99</strain>
    </source>
</reference>
<feature type="binding site" evidence="11">
    <location>
        <position position="59"/>
    </location>
    <ligand>
        <name>S-adenosyl-L-methionine</name>
        <dbReference type="ChEBI" id="CHEBI:59789"/>
    </ligand>
</feature>
<organism evidence="14">
    <name type="scientific">Candidatus Berkiella cookevillensis</name>
    <dbReference type="NCBI Taxonomy" id="437022"/>
    <lineage>
        <taxon>Bacteria</taxon>
        <taxon>Pseudomonadati</taxon>
        <taxon>Pseudomonadota</taxon>
        <taxon>Gammaproteobacteria</taxon>
        <taxon>Candidatus Berkiellales</taxon>
        <taxon>Candidatus Berkiellaceae</taxon>
        <taxon>Candidatus Berkiella</taxon>
    </lineage>
</organism>
<keyword evidence="11" id="KW-0963">Cytoplasm</keyword>
<keyword evidence="2 11" id="KW-0489">Methyltransferase</keyword>
<dbReference type="FunFam" id="3.40.50.150:FF:000005">
    <property type="entry name" value="Ribosomal RNA large subunit methyltransferase E"/>
    <property type="match status" value="1"/>
</dbReference>
<gene>
    <name evidence="11 14" type="primary">rlmE</name>
    <name evidence="11" type="synonym">ftsJ</name>
    <name evidence="11" type="synonym">rrmJ</name>
    <name evidence="15" type="ORF">CC99x_002810</name>
    <name evidence="14" type="ORF">CC99x_01480</name>
</gene>
<dbReference type="PANTHER" id="PTHR10920:SF18">
    <property type="entry name" value="RRNA METHYLTRANSFERASE 2, MITOCHONDRIAL"/>
    <property type="match status" value="1"/>
</dbReference>
<evidence type="ECO:0000256" key="8">
    <source>
        <dbReference type="ARBA" id="ARBA00041995"/>
    </source>
</evidence>
<evidence type="ECO:0000256" key="2">
    <source>
        <dbReference type="ARBA" id="ARBA00022603"/>
    </source>
</evidence>
<evidence type="ECO:0000256" key="5">
    <source>
        <dbReference type="ARBA" id="ARBA00037569"/>
    </source>
</evidence>
<dbReference type="PIRSF" id="PIRSF005461">
    <property type="entry name" value="23S_rRNA_mtase"/>
    <property type="match status" value="1"/>
</dbReference>
<dbReference type="EMBL" id="LKHV02000001">
    <property type="protein sequence ID" value="MCS5707829.1"/>
    <property type="molecule type" value="Genomic_DNA"/>
</dbReference>
<sequence>MSQKKSTSWIARQKRDPYVIKAKQTGYRSRASYKLLELNQAHKLFRAGMCVVDLGSAPGGWSQVMANLLGKNPKIYALDILDMDPIQGVNFIKGDFNDPTNQVKLKEMLGNNAVNWVISDMAPNLSGVIDIDQPRIMELAESAWQFTTQVLAKDGGFLIKLFQGDEVKPFLSELNQHFRRVAVKKPDASRSQSREIYILAQGFKAIGRCEP</sequence>
<dbReference type="InterPro" id="IPR029063">
    <property type="entry name" value="SAM-dependent_MTases_sf"/>
</dbReference>
<feature type="binding site" evidence="11">
    <location>
        <position position="79"/>
    </location>
    <ligand>
        <name>S-adenosyl-L-methionine</name>
        <dbReference type="ChEBI" id="CHEBI:59789"/>
    </ligand>
</feature>
<comment type="function">
    <text evidence="5 11">Specifically methylates the uridine in position 2552 of 23S rRNA at the 2'-O position of the ribose in the fully assembled 50S ribosomal subunit.</text>
</comment>
<keyword evidence="16" id="KW-1185">Reference proteome</keyword>
<dbReference type="SUPFAM" id="SSF53335">
    <property type="entry name" value="S-adenosyl-L-methionine-dependent methyltransferases"/>
    <property type="match status" value="1"/>
</dbReference>
<keyword evidence="3 11" id="KW-0808">Transferase</keyword>
<comment type="caution">
    <text evidence="14">The sequence shown here is derived from an EMBL/GenBank/DDBJ whole genome shotgun (WGS) entry which is preliminary data.</text>
</comment>
<evidence type="ECO:0000256" key="4">
    <source>
        <dbReference type="ARBA" id="ARBA00022691"/>
    </source>
</evidence>
<feature type="binding site" evidence="11">
    <location>
        <position position="120"/>
    </location>
    <ligand>
        <name>S-adenosyl-L-methionine</name>
        <dbReference type="ChEBI" id="CHEBI:59789"/>
    </ligand>
</feature>